<evidence type="ECO:0000256" key="3">
    <source>
        <dbReference type="PROSITE-ProRule" id="PRU00492"/>
    </source>
</evidence>
<dbReference type="CDD" id="cd01675">
    <property type="entry name" value="RNR_III"/>
    <property type="match status" value="1"/>
</dbReference>
<dbReference type="Gene3D" id="3.20.70.20">
    <property type="match status" value="1"/>
</dbReference>
<dbReference type="InterPro" id="IPR012833">
    <property type="entry name" value="NrdD"/>
</dbReference>
<dbReference type="PANTHER" id="PTHR21075">
    <property type="entry name" value="ANAEROBIC RIBONUCLEOSIDE-TRIPHOSPHATE REDUCTASE"/>
    <property type="match status" value="1"/>
</dbReference>
<dbReference type="EMBL" id="FUYC01000005">
    <property type="protein sequence ID" value="SKA82135.1"/>
    <property type="molecule type" value="Genomic_DNA"/>
</dbReference>
<dbReference type="NCBIfam" id="TIGR02487">
    <property type="entry name" value="NrdD"/>
    <property type="match status" value="1"/>
</dbReference>
<evidence type="ECO:0000256" key="4">
    <source>
        <dbReference type="SAM" id="MobiDB-lite"/>
    </source>
</evidence>
<dbReference type="SUPFAM" id="SSF51998">
    <property type="entry name" value="PFL-like glycyl radical enzymes"/>
    <property type="match status" value="1"/>
</dbReference>
<feature type="domain" description="ATP-cone" evidence="5">
    <location>
        <begin position="167"/>
        <end position="256"/>
    </location>
</feature>
<dbReference type="AlphaFoldDB" id="A0A1T4WZ46"/>
<dbReference type="PANTHER" id="PTHR21075:SF0">
    <property type="entry name" value="ANAEROBIC RIBONUCLEOSIDE-TRIPHOSPHATE REDUCTASE"/>
    <property type="match status" value="1"/>
</dbReference>
<dbReference type="GO" id="GO:0006260">
    <property type="term" value="P:DNA replication"/>
    <property type="evidence" value="ECO:0007669"/>
    <property type="project" value="InterPro"/>
</dbReference>
<dbReference type="STRING" id="1121449.SAMN02745704_01511"/>
<name>A0A1T4WZ46_9BACT</name>
<feature type="compositionally biased region" description="Polar residues" evidence="4">
    <location>
        <begin position="133"/>
        <end position="147"/>
    </location>
</feature>
<proteinExistence type="predicted"/>
<sequence>MFSPQEIRIFFHCFSGFLTCENAVQETNSALLPCRELALGLVSFSHDAPRVAMGLDSESGANPERSRRCNPMTPRPETPLQYLCGKAGPDGKARRPARGLSGRLPCADMADRQSFTNTKPLSGVRGVPPRRPSTGTTYEQQTPSSANGPAFSAFREALFPEERFMPVQILKRDGCIETWSTRRIADAIFKALKNSGIKDPLLADRLARKVEKKLDGVDVPEQEQVQDMVQQVLMEARLYKVAERYIIYREKRRELRSQDQAFLDISAVTEGYLDNVDWRVNENSNMVHSFQGLILHMAGAVQARYVLEKYPEEVRMAHNHGYFHIHDLSFGLAGYCSGWSLRDLLLEGFNLRDRCSSTPAKHFDAACGQMVNFLGTLQNEWAGAQAFNNVDTYLAPFVRYDGLDYATVKQQVQKLLHNLNATSRWGGQSPFTNFTFDFVPPSHIANEPIIIGGEYQDSTYGEYAEEMAMINRAFLEVMLEGDADGRIFSFPIPTYNVTKDFPWDSEEGKLLLQMTAKYGAPYFQNFINSDLNPEDVRSMCCRLQMDLREIRKKTGGLFGAGDLTGSIGVVTLNLPKLAYLAHNEDDFLDLVTEYAELARDSLEYKRKFVQQNLEAGMFPFSRRYLKNGFSGHFSTIGLIGGHEACMNLLEKGIDTEAGSRLMQRVLNHLRELVVRFQEETGNLYNLEATPGEGTCYRLAKIDKELYNDIHTSGEEVPYYTNSTLLPVGVTSDVFFALEHQDKLQTLYNGGTVFHTFLGEAAPDEESVKNFLIKSMSLTKIPYLSVTPTFSVCKDHGYIYGEHFACPTCGEETEVYTRVVGYYRPVSRWNKGKQEEYRERVEYGMNSFCTTC</sequence>
<dbReference type="Pfam" id="PF13597">
    <property type="entry name" value="NRDD"/>
    <property type="match status" value="1"/>
</dbReference>
<evidence type="ECO:0000256" key="1">
    <source>
        <dbReference type="ARBA" id="ARBA00022741"/>
    </source>
</evidence>
<protein>
    <submittedName>
        <fullName evidence="6">Ribonucleoside-triphosphate reductase class III catalytic subunit</fullName>
    </submittedName>
</protein>
<reference evidence="6 7" key="1">
    <citation type="submission" date="2017-02" db="EMBL/GenBank/DDBJ databases">
        <authorList>
            <person name="Peterson S.W."/>
        </authorList>
    </citation>
    <scope>NUCLEOTIDE SEQUENCE [LARGE SCALE GENOMIC DNA]</scope>
    <source>
        <strain evidence="6 7">DSM 16080</strain>
    </source>
</reference>
<accession>A0A1T4WZ46</accession>
<evidence type="ECO:0000313" key="6">
    <source>
        <dbReference type="EMBL" id="SKA82135.1"/>
    </source>
</evidence>
<keyword evidence="1 3" id="KW-0547">Nucleotide-binding</keyword>
<dbReference type="GO" id="GO:0008998">
    <property type="term" value="F:ribonucleoside-triphosphate reductase (thioredoxin) activity"/>
    <property type="evidence" value="ECO:0007669"/>
    <property type="project" value="InterPro"/>
</dbReference>
<dbReference type="GO" id="GO:0009265">
    <property type="term" value="P:2'-deoxyribonucleotide biosynthetic process"/>
    <property type="evidence" value="ECO:0007669"/>
    <property type="project" value="TreeGrafter"/>
</dbReference>
<dbReference type="InterPro" id="IPR005144">
    <property type="entry name" value="ATP-cone_dom"/>
</dbReference>
<dbReference type="GO" id="GO:0005524">
    <property type="term" value="F:ATP binding"/>
    <property type="evidence" value="ECO:0007669"/>
    <property type="project" value="UniProtKB-UniRule"/>
</dbReference>
<feature type="region of interest" description="Disordered" evidence="4">
    <location>
        <begin position="54"/>
        <end position="103"/>
    </location>
</feature>
<keyword evidence="7" id="KW-1185">Reference proteome</keyword>
<evidence type="ECO:0000256" key="2">
    <source>
        <dbReference type="ARBA" id="ARBA00022840"/>
    </source>
</evidence>
<gene>
    <name evidence="6" type="ORF">SAMN02745704_01511</name>
</gene>
<dbReference type="PROSITE" id="PS51161">
    <property type="entry name" value="ATP_CONE"/>
    <property type="match status" value="1"/>
</dbReference>
<dbReference type="NCBIfam" id="NF006126">
    <property type="entry name" value="PRK08270.1"/>
    <property type="match status" value="1"/>
</dbReference>
<dbReference type="Pfam" id="PF03477">
    <property type="entry name" value="ATP-cone"/>
    <property type="match status" value="1"/>
</dbReference>
<evidence type="ECO:0000259" key="5">
    <source>
        <dbReference type="PROSITE" id="PS51161"/>
    </source>
</evidence>
<evidence type="ECO:0000313" key="7">
    <source>
        <dbReference type="Proteomes" id="UP000190027"/>
    </source>
</evidence>
<organism evidence="6 7">
    <name type="scientific">Paucidesulfovibrio gracilis DSM 16080</name>
    <dbReference type="NCBI Taxonomy" id="1121449"/>
    <lineage>
        <taxon>Bacteria</taxon>
        <taxon>Pseudomonadati</taxon>
        <taxon>Thermodesulfobacteriota</taxon>
        <taxon>Desulfovibrionia</taxon>
        <taxon>Desulfovibrionales</taxon>
        <taxon>Desulfovibrionaceae</taxon>
        <taxon>Paucidesulfovibrio</taxon>
    </lineage>
</organism>
<dbReference type="GO" id="GO:0031250">
    <property type="term" value="C:anaerobic ribonucleoside-triphosphate reductase complex"/>
    <property type="evidence" value="ECO:0007669"/>
    <property type="project" value="TreeGrafter"/>
</dbReference>
<feature type="region of interest" description="Disordered" evidence="4">
    <location>
        <begin position="117"/>
        <end position="147"/>
    </location>
</feature>
<keyword evidence="2 3" id="KW-0067">ATP-binding</keyword>
<dbReference type="Proteomes" id="UP000190027">
    <property type="component" value="Unassembled WGS sequence"/>
</dbReference>
<dbReference type="GO" id="GO:0004748">
    <property type="term" value="F:ribonucleoside-diphosphate reductase activity, thioredoxin disulfide as acceptor"/>
    <property type="evidence" value="ECO:0007669"/>
    <property type="project" value="TreeGrafter"/>
</dbReference>